<protein>
    <submittedName>
        <fullName evidence="2">Uncharacterized protein</fullName>
    </submittedName>
</protein>
<organism evidence="2">
    <name type="scientific">uncultured Mycobacterium sp</name>
    <dbReference type="NCBI Taxonomy" id="171292"/>
    <lineage>
        <taxon>Bacteria</taxon>
        <taxon>Bacillati</taxon>
        <taxon>Actinomycetota</taxon>
        <taxon>Actinomycetes</taxon>
        <taxon>Mycobacteriales</taxon>
        <taxon>Mycobacteriaceae</taxon>
        <taxon>Mycobacterium</taxon>
        <taxon>environmental samples</taxon>
    </lineage>
</organism>
<evidence type="ECO:0000313" key="2">
    <source>
        <dbReference type="EMBL" id="SBS76634.1"/>
    </source>
</evidence>
<name>A0A1Y5PD33_9MYCO</name>
<sequence length="76" mass="7914">MTCSYGDHGTSFPRKTGNARSVSDARSWAGGGAHEDHSLCREDKSCGTLGGARTCDWDAQKRARGSQGGGPLSAEV</sequence>
<reference evidence="2" key="1">
    <citation type="submission" date="2016-03" db="EMBL/GenBank/DDBJ databases">
        <authorList>
            <person name="Ploux O."/>
        </authorList>
    </citation>
    <scope>NUCLEOTIDE SEQUENCE</scope>
    <source>
        <strain evidence="2">UC10</strain>
    </source>
</reference>
<accession>A0A1Y5PD33</accession>
<dbReference type="EMBL" id="FLQS01000028">
    <property type="protein sequence ID" value="SBS76634.1"/>
    <property type="molecule type" value="Genomic_DNA"/>
</dbReference>
<dbReference type="AlphaFoldDB" id="A0A1Y5PD33"/>
<evidence type="ECO:0000256" key="1">
    <source>
        <dbReference type="SAM" id="MobiDB-lite"/>
    </source>
</evidence>
<gene>
    <name evidence="2" type="ORF">MHPYR_340043</name>
</gene>
<feature type="region of interest" description="Disordered" evidence="1">
    <location>
        <begin position="1"/>
        <end position="38"/>
    </location>
</feature>
<proteinExistence type="predicted"/>